<proteinExistence type="predicted"/>
<organism evidence="2 3">
    <name type="scientific">Mycena chlorophos</name>
    <name type="common">Agaric fungus</name>
    <name type="synonym">Agaricus chlorophos</name>
    <dbReference type="NCBI Taxonomy" id="658473"/>
    <lineage>
        <taxon>Eukaryota</taxon>
        <taxon>Fungi</taxon>
        <taxon>Dikarya</taxon>
        <taxon>Basidiomycota</taxon>
        <taxon>Agaricomycotina</taxon>
        <taxon>Agaricomycetes</taxon>
        <taxon>Agaricomycetidae</taxon>
        <taxon>Agaricales</taxon>
        <taxon>Marasmiineae</taxon>
        <taxon>Mycenaceae</taxon>
        <taxon>Mycena</taxon>
    </lineage>
</organism>
<reference evidence="2" key="1">
    <citation type="submission" date="2014-09" db="EMBL/GenBank/DDBJ databases">
        <title>Genome sequence of the luminous mushroom Mycena chlorophos for searching fungal bioluminescence genes.</title>
        <authorList>
            <person name="Tanaka Y."/>
            <person name="Kasuga D."/>
            <person name="Oba Y."/>
            <person name="Hase S."/>
            <person name="Sato K."/>
            <person name="Oba Y."/>
            <person name="Sakakibara Y."/>
        </authorList>
    </citation>
    <scope>NUCLEOTIDE SEQUENCE</scope>
</reference>
<gene>
    <name evidence="2" type="ORF">MCHLO_04727</name>
</gene>
<dbReference type="EMBL" id="DF843281">
    <property type="protein sequence ID" value="GAT47262.1"/>
    <property type="molecule type" value="Genomic_DNA"/>
</dbReference>
<name>A0ABQ0L8F9_MYCCL</name>
<dbReference type="Proteomes" id="UP000815677">
    <property type="component" value="Unassembled WGS sequence"/>
</dbReference>
<protein>
    <recommendedName>
        <fullName evidence="1">F-box domain-containing protein</fullName>
    </recommendedName>
</protein>
<dbReference type="Pfam" id="PF00646">
    <property type="entry name" value="F-box"/>
    <property type="match status" value="1"/>
</dbReference>
<accession>A0ABQ0L8F9</accession>
<evidence type="ECO:0000313" key="2">
    <source>
        <dbReference type="EMBL" id="GAT47262.1"/>
    </source>
</evidence>
<keyword evidence="3" id="KW-1185">Reference proteome</keyword>
<dbReference type="CDD" id="cd09917">
    <property type="entry name" value="F-box_SF"/>
    <property type="match status" value="1"/>
</dbReference>
<dbReference type="InterPro" id="IPR001810">
    <property type="entry name" value="F-box_dom"/>
</dbReference>
<feature type="domain" description="F-box" evidence="1">
    <location>
        <begin position="12"/>
        <end position="58"/>
    </location>
</feature>
<evidence type="ECO:0000259" key="1">
    <source>
        <dbReference type="PROSITE" id="PS50181"/>
    </source>
</evidence>
<evidence type="ECO:0000313" key="3">
    <source>
        <dbReference type="Proteomes" id="UP000815677"/>
    </source>
</evidence>
<dbReference type="PROSITE" id="PS50181">
    <property type="entry name" value="FBOX"/>
    <property type="match status" value="1"/>
</dbReference>
<sequence length="480" mass="53705">MVRRGIQGGYTRIQRYRIPDDALIRILEFFDPRSLFLASKVFKRVYALAMTYHTLRYTIELALAGMRDGPTSLRLAPILGRLHLLSSYRVDWPLLNWTHEYKIQAPATSIVGASGGFMHQIRPHGVYNTIEITELPSCRTGRNPALMRRQRFTSPPVESVCVDPVQGLIIGVHIFGQNGIIGVQMHIRDLWKFGKHPKAAAESYELPTQSTAPVSSAELAIQGNKMALTLEFANGKKSHLIMDWRSLGARWIDDQDILMLDEDLLLVVSKRPAVMTLFSITHLAHMGAIRQYELPPQWVASNHVISLHANAASRSPIPGSLFFPDPANRIIVIEGTSKSRSSTSWLFIQESYFRRRRDPPVVSWGVWGQHCAIKEFKNKHKVGAPYPVGGRVVYLVGAATLNVIEFASFPENPPRLDASWSALGSGLFPNETARRLPLGTVEQYAVDDLGVTEDNVVLFLEPQADFRPLNVLTFGAPKIN</sequence>